<dbReference type="STRING" id="765440.A0A0C3CEZ9"/>
<evidence type="ECO:0000313" key="4">
    <source>
        <dbReference type="Proteomes" id="UP000054166"/>
    </source>
</evidence>
<feature type="transmembrane region" description="Helical" evidence="1">
    <location>
        <begin position="174"/>
        <end position="197"/>
    </location>
</feature>
<evidence type="ECO:0000259" key="2">
    <source>
        <dbReference type="Pfam" id="PF20151"/>
    </source>
</evidence>
<feature type="domain" description="DUF6533" evidence="2">
    <location>
        <begin position="35"/>
        <end position="79"/>
    </location>
</feature>
<gene>
    <name evidence="3" type="ORF">PILCRDRAFT_814216</name>
</gene>
<keyword evidence="4" id="KW-1185">Reference proteome</keyword>
<feature type="transmembrane region" description="Helical" evidence="1">
    <location>
        <begin position="132"/>
        <end position="154"/>
    </location>
</feature>
<accession>A0A0C3CEZ9</accession>
<dbReference type="Pfam" id="PF20151">
    <property type="entry name" value="DUF6533"/>
    <property type="match status" value="1"/>
</dbReference>
<organism evidence="3 4">
    <name type="scientific">Piloderma croceum (strain F 1598)</name>
    <dbReference type="NCBI Taxonomy" id="765440"/>
    <lineage>
        <taxon>Eukaryota</taxon>
        <taxon>Fungi</taxon>
        <taxon>Dikarya</taxon>
        <taxon>Basidiomycota</taxon>
        <taxon>Agaricomycotina</taxon>
        <taxon>Agaricomycetes</taxon>
        <taxon>Agaricomycetidae</taxon>
        <taxon>Atheliales</taxon>
        <taxon>Atheliaceae</taxon>
        <taxon>Piloderma</taxon>
    </lineage>
</organism>
<dbReference type="AlphaFoldDB" id="A0A0C3CEZ9"/>
<keyword evidence="1" id="KW-1133">Transmembrane helix</keyword>
<dbReference type="InParanoid" id="A0A0C3CEZ9"/>
<reference evidence="3 4" key="1">
    <citation type="submission" date="2014-04" db="EMBL/GenBank/DDBJ databases">
        <authorList>
            <consortium name="DOE Joint Genome Institute"/>
            <person name="Kuo A."/>
            <person name="Tarkka M."/>
            <person name="Buscot F."/>
            <person name="Kohler A."/>
            <person name="Nagy L.G."/>
            <person name="Floudas D."/>
            <person name="Copeland A."/>
            <person name="Barry K.W."/>
            <person name="Cichocki N."/>
            <person name="Veneault-Fourrey C."/>
            <person name="LaButti K."/>
            <person name="Lindquist E.A."/>
            <person name="Lipzen A."/>
            <person name="Lundell T."/>
            <person name="Morin E."/>
            <person name="Murat C."/>
            <person name="Sun H."/>
            <person name="Tunlid A."/>
            <person name="Henrissat B."/>
            <person name="Grigoriev I.V."/>
            <person name="Hibbett D.S."/>
            <person name="Martin F."/>
            <person name="Nordberg H.P."/>
            <person name="Cantor M.N."/>
            <person name="Hua S.X."/>
        </authorList>
    </citation>
    <scope>NUCLEOTIDE SEQUENCE [LARGE SCALE GENOMIC DNA]</scope>
    <source>
        <strain evidence="3 4">F 1598</strain>
    </source>
</reference>
<reference evidence="4" key="2">
    <citation type="submission" date="2015-01" db="EMBL/GenBank/DDBJ databases">
        <title>Evolutionary Origins and Diversification of the Mycorrhizal Mutualists.</title>
        <authorList>
            <consortium name="DOE Joint Genome Institute"/>
            <consortium name="Mycorrhizal Genomics Consortium"/>
            <person name="Kohler A."/>
            <person name="Kuo A."/>
            <person name="Nagy L.G."/>
            <person name="Floudas D."/>
            <person name="Copeland A."/>
            <person name="Barry K.W."/>
            <person name="Cichocki N."/>
            <person name="Veneault-Fourrey C."/>
            <person name="LaButti K."/>
            <person name="Lindquist E.A."/>
            <person name="Lipzen A."/>
            <person name="Lundell T."/>
            <person name="Morin E."/>
            <person name="Murat C."/>
            <person name="Riley R."/>
            <person name="Ohm R."/>
            <person name="Sun H."/>
            <person name="Tunlid A."/>
            <person name="Henrissat B."/>
            <person name="Grigoriev I.V."/>
            <person name="Hibbett D.S."/>
            <person name="Martin F."/>
        </authorList>
    </citation>
    <scope>NUCLEOTIDE SEQUENCE [LARGE SCALE GENOMIC DNA]</scope>
    <source>
        <strain evidence="4">F 1598</strain>
    </source>
</reference>
<evidence type="ECO:0000256" key="1">
    <source>
        <dbReference type="SAM" id="Phobius"/>
    </source>
</evidence>
<keyword evidence="1" id="KW-0812">Transmembrane</keyword>
<dbReference type="InterPro" id="IPR045340">
    <property type="entry name" value="DUF6533"/>
</dbReference>
<keyword evidence="1" id="KW-0472">Membrane</keyword>
<dbReference type="OrthoDB" id="3038990at2759"/>
<feature type="transmembrane region" description="Helical" evidence="1">
    <location>
        <begin position="263"/>
        <end position="285"/>
    </location>
</feature>
<sequence length="362" mass="39936">MASNGVIPPDAILNPYTPLAFLPPDVANQYQARCYVYVATLAAYSWDWLMSIPEEYRAVRQVGFSPPNIAYFVSRFGTLGSCVACTIFKVGSIDNCAALKYVEGIFFEISVPATSLLFFFRVKAVYNNSKIITLFFGILWLAIAGLSILIMLGITGDRIPYTRRCREGLAHNFTTVPIMLTAVNDTLIFFAISYRMVSISMAGSTWRAQANSFFRGDGLHHLSKSLLQSGQVYYFATIGAAIASTALILSPRVPGELHPLLGTAYFALASAMACRVFRAVLLGIIKGPEARADLAEISSVIRSTTGFQHDGDDVTTPRRDKSWSPKLKTKVEVEMNTRSASHDEYTFWDRNLKGDEGVSRLV</sequence>
<name>A0A0C3CEZ9_PILCF</name>
<protein>
    <recommendedName>
        <fullName evidence="2">DUF6533 domain-containing protein</fullName>
    </recommendedName>
</protein>
<evidence type="ECO:0000313" key="3">
    <source>
        <dbReference type="EMBL" id="KIM88317.1"/>
    </source>
</evidence>
<dbReference type="EMBL" id="KN832977">
    <property type="protein sequence ID" value="KIM88317.1"/>
    <property type="molecule type" value="Genomic_DNA"/>
</dbReference>
<feature type="transmembrane region" description="Helical" evidence="1">
    <location>
        <begin position="232"/>
        <end position="251"/>
    </location>
</feature>
<dbReference type="Proteomes" id="UP000054166">
    <property type="component" value="Unassembled WGS sequence"/>
</dbReference>
<dbReference type="HOGENOM" id="CLU_060549_0_0_1"/>
<proteinExistence type="predicted"/>
<feature type="transmembrane region" description="Helical" evidence="1">
    <location>
        <begin position="101"/>
        <end position="120"/>
    </location>
</feature>